<gene>
    <name evidence="1" type="ORF">DEO72_LG6g3370</name>
</gene>
<sequence length="73" mass="8173">MSFEAMAMAGMDYKKCGISLEECETLYPHQSLHLLVEPHQFPNLTAEAVKAKIQKWAKAVASCSNQHTVTNHK</sequence>
<keyword evidence="2" id="KW-1185">Reference proteome</keyword>
<organism evidence="1 2">
    <name type="scientific">Vigna unguiculata</name>
    <name type="common">Cowpea</name>
    <dbReference type="NCBI Taxonomy" id="3917"/>
    <lineage>
        <taxon>Eukaryota</taxon>
        <taxon>Viridiplantae</taxon>
        <taxon>Streptophyta</taxon>
        <taxon>Embryophyta</taxon>
        <taxon>Tracheophyta</taxon>
        <taxon>Spermatophyta</taxon>
        <taxon>Magnoliopsida</taxon>
        <taxon>eudicotyledons</taxon>
        <taxon>Gunneridae</taxon>
        <taxon>Pentapetalae</taxon>
        <taxon>rosids</taxon>
        <taxon>fabids</taxon>
        <taxon>Fabales</taxon>
        <taxon>Fabaceae</taxon>
        <taxon>Papilionoideae</taxon>
        <taxon>50 kb inversion clade</taxon>
        <taxon>NPAAA clade</taxon>
        <taxon>indigoferoid/millettioid clade</taxon>
        <taxon>Phaseoleae</taxon>
        <taxon>Vigna</taxon>
    </lineage>
</organism>
<protein>
    <submittedName>
        <fullName evidence="1">Uncharacterized protein</fullName>
    </submittedName>
</protein>
<proteinExistence type="predicted"/>
<accession>A0A4D6ME78</accession>
<dbReference type="AlphaFoldDB" id="A0A4D6ME78"/>
<evidence type="ECO:0000313" key="1">
    <source>
        <dbReference type="EMBL" id="QCD98648.1"/>
    </source>
</evidence>
<dbReference type="EMBL" id="CP039350">
    <property type="protein sequence ID" value="QCD98648.1"/>
    <property type="molecule type" value="Genomic_DNA"/>
</dbReference>
<evidence type="ECO:0000313" key="2">
    <source>
        <dbReference type="Proteomes" id="UP000501690"/>
    </source>
</evidence>
<name>A0A4D6ME78_VIGUN</name>
<dbReference type="Proteomes" id="UP000501690">
    <property type="component" value="Linkage Group LG6"/>
</dbReference>
<reference evidence="1 2" key="1">
    <citation type="submission" date="2019-04" db="EMBL/GenBank/DDBJ databases">
        <title>An improved genome assembly and genetic linkage map for asparagus bean, Vigna unguiculata ssp. sesquipedialis.</title>
        <authorList>
            <person name="Xia Q."/>
            <person name="Zhang R."/>
            <person name="Dong Y."/>
        </authorList>
    </citation>
    <scope>NUCLEOTIDE SEQUENCE [LARGE SCALE GENOMIC DNA]</scope>
    <source>
        <tissue evidence="1">Leaf</tissue>
    </source>
</reference>